<feature type="transmembrane region" description="Helical" evidence="7">
    <location>
        <begin position="16"/>
        <end position="34"/>
    </location>
</feature>
<evidence type="ECO:0000256" key="4">
    <source>
        <dbReference type="ARBA" id="ARBA00022692"/>
    </source>
</evidence>
<dbReference type="Gene3D" id="3.40.30.60">
    <property type="entry name" value="FHIPEP family, domain 1"/>
    <property type="match status" value="1"/>
</dbReference>
<keyword evidence="4 7" id="KW-0812">Transmembrane</keyword>
<dbReference type="PANTHER" id="PTHR30161">
    <property type="entry name" value="FLAGELLAR EXPORT PROTEIN, MEMBRANE FLHA SUBUNIT-RELATED"/>
    <property type="match status" value="1"/>
</dbReference>
<feature type="transmembrane region" description="Helical" evidence="7">
    <location>
        <begin position="236"/>
        <end position="261"/>
    </location>
</feature>
<protein>
    <submittedName>
        <fullName evidence="8">Flagellar type III secretion system protein FlhA</fullName>
    </submittedName>
</protein>
<dbReference type="InterPro" id="IPR001712">
    <property type="entry name" value="T3SS_FHIPEP"/>
</dbReference>
<feature type="transmembrane region" description="Helical" evidence="7">
    <location>
        <begin position="203"/>
        <end position="224"/>
    </location>
</feature>
<keyword evidence="3" id="KW-1003">Cell membrane</keyword>
<keyword evidence="8" id="KW-0282">Flagellum</keyword>
<comment type="caution">
    <text evidence="8">The sequence shown here is derived from an EMBL/GenBank/DDBJ whole genome shotgun (WGS) entry which is preliminary data.</text>
</comment>
<comment type="similarity">
    <text evidence="2">Belongs to the FHIPEP (flagella/HR/invasion proteins export pore) family.</text>
</comment>
<evidence type="ECO:0000256" key="1">
    <source>
        <dbReference type="ARBA" id="ARBA00004651"/>
    </source>
</evidence>
<dbReference type="Gene3D" id="1.10.8.540">
    <property type="entry name" value="FHIPEP family, domain 3"/>
    <property type="match status" value="1"/>
</dbReference>
<evidence type="ECO:0000256" key="7">
    <source>
        <dbReference type="SAM" id="Phobius"/>
    </source>
</evidence>
<dbReference type="EMBL" id="WWCJ01000038">
    <property type="protein sequence ID" value="MYN05670.1"/>
    <property type="molecule type" value="Genomic_DNA"/>
</dbReference>
<evidence type="ECO:0000313" key="8">
    <source>
        <dbReference type="EMBL" id="MYN05670.1"/>
    </source>
</evidence>
<dbReference type="RefSeq" id="WP_161028610.1">
    <property type="nucleotide sequence ID" value="NZ_WWCJ01000038.1"/>
</dbReference>
<dbReference type="InterPro" id="IPR042193">
    <property type="entry name" value="FHIPEP_3"/>
</dbReference>
<sequence>MNFLKALFAEAGRHKIATPAFLLAILAMIILPLPPILLDVLFTFNIILALIIILVSVNAKRPLDFSVFPTVILATTLMRLTLNVASTRVVLLHGHEGTHAAGRVIEAFGQVVIGGNFVVGLVVFVILMIINFAVVTKGAERISEVSARFTLDALPGKQMAIDADLNAGLINQEKATARRKEVATEADFYGAMDGAAKFVRGDAVASILILIINIVGGVAIGTLMQDMSFGDAFRQFALLTIGDGLVAQIPALLLSAAAAIIVTRISDSDSSDFESQVGQQLLSSPNVLFSAAAVMVILGLVPGMPWAMFLTFAAVLGYVAYRLRQRQAAPVADNNLAAIEAALREEKVPELEWQSLPVVQPLQVSLGYKLVGLIDKAHGEVLTKRLRGVRQSLSESMGMVLPQIFVRDDLALKPTQYAVILGGSSIAQSEVFADRLMAIPSPTVYGQVDGIPGVEPAYGMPVTWIEAKDKAHALGLGYQVVEAPSAIATHVSKLVREYLPELFRHEDVAALMERLTALSPKLAGSLDKALTHTQLLRVFRVLLQENVSLKDIVPIATTLLDSSETTKDPILLAAEVRCALRRQIVSSLFGQKTEMLAFNLGGELENMLLGSLNQARQSGKVVLDNYPIDPHLLAQLQVNMPVAREQMKQQATPPLLLVLPQIRPLLARYARLFAPGLHVLSYNEVPENREVSIIGTVG</sequence>
<name>A0A6N9HQ58_9BURK</name>
<dbReference type="Gene3D" id="3.40.50.12790">
    <property type="entry name" value="FHIPEP family, domain 4"/>
    <property type="match status" value="1"/>
</dbReference>
<dbReference type="GO" id="GO:0005886">
    <property type="term" value="C:plasma membrane"/>
    <property type="evidence" value="ECO:0007669"/>
    <property type="project" value="UniProtKB-SubCell"/>
</dbReference>
<dbReference type="PROSITE" id="PS00994">
    <property type="entry name" value="FHIPEP"/>
    <property type="match status" value="1"/>
</dbReference>
<dbReference type="PIRSF" id="PIRSF005419">
    <property type="entry name" value="FlhA"/>
    <property type="match status" value="1"/>
</dbReference>
<evidence type="ECO:0000256" key="2">
    <source>
        <dbReference type="ARBA" id="ARBA00008835"/>
    </source>
</evidence>
<feature type="transmembrane region" description="Helical" evidence="7">
    <location>
        <begin position="40"/>
        <end position="59"/>
    </location>
</feature>
<dbReference type="PANTHER" id="PTHR30161:SF1">
    <property type="entry name" value="FLAGELLAR BIOSYNTHESIS PROTEIN FLHA-RELATED"/>
    <property type="match status" value="1"/>
</dbReference>
<keyword evidence="9" id="KW-1185">Reference proteome</keyword>
<keyword evidence="6 7" id="KW-0472">Membrane</keyword>
<gene>
    <name evidence="8" type="primary">flhA</name>
    <name evidence="8" type="ORF">GTP41_26630</name>
</gene>
<dbReference type="Pfam" id="PF00771">
    <property type="entry name" value="FHIPEP"/>
    <property type="match status" value="1"/>
</dbReference>
<dbReference type="Proteomes" id="UP000448575">
    <property type="component" value="Unassembled WGS sequence"/>
</dbReference>
<dbReference type="GO" id="GO:0009306">
    <property type="term" value="P:protein secretion"/>
    <property type="evidence" value="ECO:0007669"/>
    <property type="project" value="InterPro"/>
</dbReference>
<evidence type="ECO:0000256" key="6">
    <source>
        <dbReference type="ARBA" id="ARBA00023136"/>
    </source>
</evidence>
<organism evidence="8 9">
    <name type="scientific">Pseudoduganella guangdongensis</name>
    <dbReference type="NCBI Taxonomy" id="2692179"/>
    <lineage>
        <taxon>Bacteria</taxon>
        <taxon>Pseudomonadati</taxon>
        <taxon>Pseudomonadota</taxon>
        <taxon>Betaproteobacteria</taxon>
        <taxon>Burkholderiales</taxon>
        <taxon>Oxalobacteraceae</taxon>
        <taxon>Telluria group</taxon>
        <taxon>Pseudoduganella</taxon>
    </lineage>
</organism>
<feature type="transmembrane region" description="Helical" evidence="7">
    <location>
        <begin position="111"/>
        <end position="134"/>
    </location>
</feature>
<dbReference type="GO" id="GO:0044780">
    <property type="term" value="P:bacterial-type flagellum assembly"/>
    <property type="evidence" value="ECO:0007669"/>
    <property type="project" value="TreeGrafter"/>
</dbReference>
<feature type="transmembrane region" description="Helical" evidence="7">
    <location>
        <begin position="281"/>
        <end position="300"/>
    </location>
</feature>
<feature type="transmembrane region" description="Helical" evidence="7">
    <location>
        <begin position="71"/>
        <end position="91"/>
    </location>
</feature>
<proteinExistence type="inferred from homology"/>
<comment type="subcellular location">
    <subcellularLocation>
        <location evidence="1">Cell membrane</location>
        <topology evidence="1">Multi-pass membrane protein</topology>
    </subcellularLocation>
</comment>
<keyword evidence="8" id="KW-0969">Cilium</keyword>
<dbReference type="InterPro" id="IPR042196">
    <property type="entry name" value="FHIPEP_4"/>
</dbReference>
<dbReference type="InterPro" id="IPR025505">
    <property type="entry name" value="FHIPEP_CS"/>
</dbReference>
<accession>A0A6N9HQ58</accession>
<evidence type="ECO:0000256" key="5">
    <source>
        <dbReference type="ARBA" id="ARBA00022989"/>
    </source>
</evidence>
<reference evidence="8 9" key="1">
    <citation type="submission" date="2019-12" db="EMBL/GenBank/DDBJ databases">
        <title>Novel species isolated from a subtropical stream in China.</title>
        <authorList>
            <person name="Lu H."/>
        </authorList>
    </citation>
    <scope>NUCLEOTIDE SEQUENCE [LARGE SCALE GENOMIC DNA]</scope>
    <source>
        <strain evidence="8 9">DS3</strain>
    </source>
</reference>
<keyword evidence="8" id="KW-0966">Cell projection</keyword>
<evidence type="ECO:0000313" key="9">
    <source>
        <dbReference type="Proteomes" id="UP000448575"/>
    </source>
</evidence>
<dbReference type="AlphaFoldDB" id="A0A6N9HQ58"/>
<evidence type="ECO:0000256" key="3">
    <source>
        <dbReference type="ARBA" id="ARBA00022475"/>
    </source>
</evidence>
<dbReference type="PRINTS" id="PR00949">
    <property type="entry name" value="TYPE3IMAPROT"/>
</dbReference>
<keyword evidence="5 7" id="KW-1133">Transmembrane helix</keyword>
<dbReference type="InterPro" id="IPR042194">
    <property type="entry name" value="FHIPEP_1"/>
</dbReference>